<dbReference type="GO" id="GO:0004553">
    <property type="term" value="F:hydrolase activity, hydrolyzing O-glycosyl compounds"/>
    <property type="evidence" value="ECO:0007669"/>
    <property type="project" value="TreeGrafter"/>
</dbReference>
<gene>
    <name evidence="4" type="ORF">QNI22_14525</name>
</gene>
<proteinExistence type="predicted"/>
<reference evidence="4" key="1">
    <citation type="submission" date="2023-05" db="EMBL/GenBank/DDBJ databases">
        <authorList>
            <person name="Zhang X."/>
        </authorList>
    </citation>
    <scope>NUCLEOTIDE SEQUENCE</scope>
    <source>
        <strain evidence="4">BD1B2-1</strain>
    </source>
</reference>
<dbReference type="EMBL" id="JASJOU010000004">
    <property type="protein sequence ID" value="MDJ1501879.1"/>
    <property type="molecule type" value="Genomic_DNA"/>
</dbReference>
<keyword evidence="1" id="KW-0732">Signal</keyword>
<dbReference type="InterPro" id="IPR008928">
    <property type="entry name" value="6-hairpin_glycosidase_sf"/>
</dbReference>
<dbReference type="Gene3D" id="2.70.98.40">
    <property type="entry name" value="Glycoside hydrolase, family 65, N-terminal domain"/>
    <property type="match status" value="1"/>
</dbReference>
<evidence type="ECO:0000259" key="2">
    <source>
        <dbReference type="Pfam" id="PF03632"/>
    </source>
</evidence>
<accession>A0AAE3R5P6</accession>
<name>A0AAE3R5P6_9BACT</name>
<feature type="domain" description="Glycoside hydrolase family 65 central catalytic" evidence="2">
    <location>
        <begin position="531"/>
        <end position="603"/>
    </location>
</feature>
<dbReference type="InterPro" id="IPR037018">
    <property type="entry name" value="GH65_N"/>
</dbReference>
<feature type="domain" description="Glycoside hydrolase family 65 central catalytic" evidence="2">
    <location>
        <begin position="311"/>
        <end position="505"/>
    </location>
</feature>
<keyword evidence="4" id="KW-0378">Hydrolase</keyword>
<dbReference type="InterPro" id="IPR012341">
    <property type="entry name" value="6hp_glycosidase-like_sf"/>
</dbReference>
<dbReference type="GO" id="GO:0005975">
    <property type="term" value="P:carbohydrate metabolic process"/>
    <property type="evidence" value="ECO:0007669"/>
    <property type="project" value="InterPro"/>
</dbReference>
<dbReference type="InterPro" id="IPR011013">
    <property type="entry name" value="Gal_mutarotase_sf_dom"/>
</dbReference>
<comment type="caution">
    <text evidence="4">The sequence shown here is derived from an EMBL/GenBank/DDBJ whole genome shotgun (WGS) entry which is preliminary data.</text>
</comment>
<dbReference type="Gene3D" id="1.50.10.10">
    <property type="match status" value="1"/>
</dbReference>
<protein>
    <submittedName>
        <fullName evidence="4">Glycoside hydrolase family 65 protein</fullName>
    </submittedName>
</protein>
<dbReference type="InterPro" id="IPR005195">
    <property type="entry name" value="Glyco_hydro_65_M"/>
</dbReference>
<evidence type="ECO:0000259" key="3">
    <source>
        <dbReference type="Pfam" id="PF03636"/>
    </source>
</evidence>
<feature type="signal peptide" evidence="1">
    <location>
        <begin position="1"/>
        <end position="20"/>
    </location>
</feature>
<dbReference type="Pfam" id="PF03632">
    <property type="entry name" value="Glyco_hydro_65m"/>
    <property type="match status" value="2"/>
</dbReference>
<evidence type="ECO:0000256" key="1">
    <source>
        <dbReference type="SAM" id="SignalP"/>
    </source>
</evidence>
<dbReference type="RefSeq" id="WP_314511577.1">
    <property type="nucleotide sequence ID" value="NZ_JASJOU010000004.1"/>
</dbReference>
<dbReference type="GO" id="GO:0016757">
    <property type="term" value="F:glycosyltransferase activity"/>
    <property type="evidence" value="ECO:0007669"/>
    <property type="project" value="UniProtKB-ARBA"/>
</dbReference>
<evidence type="ECO:0000313" key="4">
    <source>
        <dbReference type="EMBL" id="MDJ1501879.1"/>
    </source>
</evidence>
<dbReference type="Pfam" id="PF03636">
    <property type="entry name" value="Glyco_hydro_65N"/>
    <property type="match status" value="1"/>
</dbReference>
<sequence>MIQKITHLSVFLLLSLSGIAQDVSNSVWHVQAKNIDPNNYYGVTVANGMIGIVSSAEPLKVKDIVLNGAFDTYGRGRVSNIMKTFDFANMDMDVDGQRLDRKRIQNYAQTLDMQHASLTTTFDHTDKISVKQTISALRHLPHTALMEVEITAKKDVSVTPHSVLSAPDMLRDVKNFYHLIDRPHSLIPLITSVAKSPTGKNTVAASNSFIFEEERGKEPALIHEEWDYGLHRLKFTIQLKAGQTYRFAVVGSTTSSEHVADPHNEAERLTIFAALERTERLKKRHTEAWNKLWESDIVIEGDAYVQRDVHFALYHLYSFAREGTAYSLSPMGLSGLGYNGHVFWDTELWMYPPLLVLHPEIAKSLLEYRFQRLEEAKNNAFSHGYEGAMFPWESDNEGQESTPVWALTGPFQHHITGDIGFAFWKYYQVTKDKIWLRDRGYPLLKEVADFWASRAEKGNDGKYHIINVVCADEYAENVDDNAFTNGMAKEVLGYAAEAARELGVTPNPKWVEVATGLVILKLDNGVTREHATYNGEIIKQADVNLLAYPLKVVTDITQLKKDLDYYEARMDKNGPAMSFAILCLLNARLGNTEKAYQLFSQTYKPNEVPPFGVIAETAGGTNPYFATGAGGFLQTLLNGFGGLDITKAGIVQLKTKIPAQWKSLTLKGIGVDKKTFVVR</sequence>
<dbReference type="PANTHER" id="PTHR11051">
    <property type="entry name" value="GLYCOSYL HYDROLASE-RELATED"/>
    <property type="match status" value="1"/>
</dbReference>
<feature type="domain" description="Glycoside hydrolase family 65 N-terminal" evidence="3">
    <location>
        <begin position="44"/>
        <end position="253"/>
    </location>
</feature>
<feature type="chain" id="PRO_5042054175" evidence="1">
    <location>
        <begin position="21"/>
        <end position="679"/>
    </location>
</feature>
<dbReference type="GO" id="GO:0030246">
    <property type="term" value="F:carbohydrate binding"/>
    <property type="evidence" value="ECO:0007669"/>
    <property type="project" value="InterPro"/>
</dbReference>
<organism evidence="4 5">
    <name type="scientific">Xanthocytophaga agilis</name>
    <dbReference type="NCBI Taxonomy" id="3048010"/>
    <lineage>
        <taxon>Bacteria</taxon>
        <taxon>Pseudomonadati</taxon>
        <taxon>Bacteroidota</taxon>
        <taxon>Cytophagia</taxon>
        <taxon>Cytophagales</taxon>
        <taxon>Rhodocytophagaceae</taxon>
        <taxon>Xanthocytophaga</taxon>
    </lineage>
</organism>
<evidence type="ECO:0000313" key="5">
    <source>
        <dbReference type="Proteomes" id="UP001232063"/>
    </source>
</evidence>
<dbReference type="InterPro" id="IPR005196">
    <property type="entry name" value="Glyco_hydro_65_N"/>
</dbReference>
<dbReference type="SUPFAM" id="SSF48208">
    <property type="entry name" value="Six-hairpin glycosidases"/>
    <property type="match status" value="1"/>
</dbReference>
<dbReference type="SUPFAM" id="SSF74650">
    <property type="entry name" value="Galactose mutarotase-like"/>
    <property type="match status" value="1"/>
</dbReference>
<dbReference type="Proteomes" id="UP001232063">
    <property type="component" value="Unassembled WGS sequence"/>
</dbReference>
<dbReference type="PANTHER" id="PTHR11051:SF8">
    <property type="entry name" value="PROTEIN-GLUCOSYLGALACTOSYLHYDROXYLYSINE GLUCOSIDASE"/>
    <property type="match status" value="1"/>
</dbReference>
<keyword evidence="5" id="KW-1185">Reference proteome</keyword>
<dbReference type="AlphaFoldDB" id="A0AAE3R5P6"/>